<dbReference type="Proteomes" id="UP001499854">
    <property type="component" value="Unassembled WGS sequence"/>
</dbReference>
<name>A0ABN2T4M5_9ACTN</name>
<gene>
    <name evidence="1" type="ORF">GCM10009838_74280</name>
</gene>
<evidence type="ECO:0000313" key="2">
    <source>
        <dbReference type="Proteomes" id="UP001499854"/>
    </source>
</evidence>
<comment type="caution">
    <text evidence="1">The sequence shown here is derived from an EMBL/GenBank/DDBJ whole genome shotgun (WGS) entry which is preliminary data.</text>
</comment>
<protein>
    <recommendedName>
        <fullName evidence="3">Lipoprotein</fullName>
    </recommendedName>
</protein>
<accession>A0ABN2T4M5</accession>
<keyword evidence="2" id="KW-1185">Reference proteome</keyword>
<proteinExistence type="predicted"/>
<dbReference type="EMBL" id="BAAAQM010000061">
    <property type="protein sequence ID" value="GAA1998117.1"/>
    <property type="molecule type" value="Genomic_DNA"/>
</dbReference>
<evidence type="ECO:0008006" key="3">
    <source>
        <dbReference type="Google" id="ProtNLM"/>
    </source>
</evidence>
<sequence length="179" mass="18912">MVAMGLVAGGCSGTHSEVKAVRVTEEPVTPFVSTHCRTSEPAPPEPSYLTIGRLSVPAWSDPAAYGATPPQPDADGVTFYKGGVTVRADHPKVTITIGAEARSFARIVIEDFQDPLGALSVTYAGTPRIAAEKGWDCWYVGGFNLLNRRTTACVPLDITIAGDPVVHHVKVPIGITCPE</sequence>
<organism evidence="1 2">
    <name type="scientific">Catenulispora subtropica</name>
    <dbReference type="NCBI Taxonomy" id="450798"/>
    <lineage>
        <taxon>Bacteria</taxon>
        <taxon>Bacillati</taxon>
        <taxon>Actinomycetota</taxon>
        <taxon>Actinomycetes</taxon>
        <taxon>Catenulisporales</taxon>
        <taxon>Catenulisporaceae</taxon>
        <taxon>Catenulispora</taxon>
    </lineage>
</organism>
<reference evidence="1 2" key="1">
    <citation type="journal article" date="2019" name="Int. J. Syst. Evol. Microbiol.">
        <title>The Global Catalogue of Microorganisms (GCM) 10K type strain sequencing project: providing services to taxonomists for standard genome sequencing and annotation.</title>
        <authorList>
            <consortium name="The Broad Institute Genomics Platform"/>
            <consortium name="The Broad Institute Genome Sequencing Center for Infectious Disease"/>
            <person name="Wu L."/>
            <person name="Ma J."/>
        </authorList>
    </citation>
    <scope>NUCLEOTIDE SEQUENCE [LARGE SCALE GENOMIC DNA]</scope>
    <source>
        <strain evidence="1 2">JCM 16013</strain>
    </source>
</reference>
<evidence type="ECO:0000313" key="1">
    <source>
        <dbReference type="EMBL" id="GAA1998117.1"/>
    </source>
</evidence>